<organism evidence="2 3">
    <name type="scientific">Massilia forsythiae</name>
    <dbReference type="NCBI Taxonomy" id="2728020"/>
    <lineage>
        <taxon>Bacteria</taxon>
        <taxon>Pseudomonadati</taxon>
        <taxon>Pseudomonadota</taxon>
        <taxon>Betaproteobacteria</taxon>
        <taxon>Burkholderiales</taxon>
        <taxon>Oxalobacteraceae</taxon>
        <taxon>Telluria group</taxon>
        <taxon>Massilia</taxon>
    </lineage>
</organism>
<keyword evidence="3" id="KW-1185">Reference proteome</keyword>
<dbReference type="EMBL" id="CP051685">
    <property type="protein sequence ID" value="QJD99017.1"/>
    <property type="molecule type" value="Genomic_DNA"/>
</dbReference>
<dbReference type="InterPro" id="IPR009081">
    <property type="entry name" value="PP-bd_ACP"/>
</dbReference>
<dbReference type="Gene3D" id="1.10.1200.10">
    <property type="entry name" value="ACP-like"/>
    <property type="match status" value="1"/>
</dbReference>
<reference evidence="2 3" key="1">
    <citation type="submission" date="2020-04" db="EMBL/GenBank/DDBJ databases">
        <title>Genome sequencing of novel species.</title>
        <authorList>
            <person name="Heo J."/>
            <person name="Kim S.-J."/>
            <person name="Kim J.-S."/>
            <person name="Hong S.-B."/>
            <person name="Kwon S.-W."/>
        </authorList>
    </citation>
    <scope>NUCLEOTIDE SEQUENCE [LARGE SCALE GENOMIC DNA]</scope>
    <source>
        <strain evidence="2 3">GN2-R2</strain>
    </source>
</reference>
<feature type="domain" description="Carrier" evidence="1">
    <location>
        <begin position="1"/>
        <end position="75"/>
    </location>
</feature>
<accession>A0A7Z2VT64</accession>
<proteinExistence type="predicted"/>
<evidence type="ECO:0000259" key="1">
    <source>
        <dbReference type="PROSITE" id="PS50075"/>
    </source>
</evidence>
<dbReference type="AlphaFoldDB" id="A0A7Z2VT64"/>
<evidence type="ECO:0000313" key="3">
    <source>
        <dbReference type="Proteomes" id="UP000502415"/>
    </source>
</evidence>
<dbReference type="InterPro" id="IPR036736">
    <property type="entry name" value="ACP-like_sf"/>
</dbReference>
<evidence type="ECO:0000313" key="2">
    <source>
        <dbReference type="EMBL" id="QJD99017.1"/>
    </source>
</evidence>
<dbReference type="Proteomes" id="UP000502415">
    <property type="component" value="Chromosome"/>
</dbReference>
<dbReference type="Pfam" id="PF00550">
    <property type="entry name" value="PP-binding"/>
    <property type="match status" value="1"/>
</dbReference>
<name>A0A7Z2VT64_9BURK</name>
<dbReference type="SUPFAM" id="SSF47336">
    <property type="entry name" value="ACP-like"/>
    <property type="match status" value="1"/>
</dbReference>
<gene>
    <name evidence="2" type="ORF">HH212_02335</name>
</gene>
<dbReference type="KEGG" id="mfy:HH212_02335"/>
<protein>
    <submittedName>
        <fullName evidence="2">Acyl carrier protein</fullName>
    </submittedName>
</protein>
<dbReference type="RefSeq" id="WP_169433914.1">
    <property type="nucleotide sequence ID" value="NZ_CP051685.1"/>
</dbReference>
<dbReference type="PROSITE" id="PS50075">
    <property type="entry name" value="CARRIER"/>
    <property type="match status" value="1"/>
</dbReference>
<sequence length="76" mass="8171">MSIDTFIGHFAEALETGAGALTPQTVFKDLDNWDSLAALSVIAMIDEHYGASIGGADLEKARSLQDLHELVAQRRA</sequence>